<dbReference type="HAMAP" id="MF_00048">
    <property type="entry name" value="UPF0102"/>
    <property type="match status" value="1"/>
</dbReference>
<evidence type="ECO:0000256" key="2">
    <source>
        <dbReference type="HAMAP-Rule" id="MF_00048"/>
    </source>
</evidence>
<dbReference type="Gene3D" id="3.40.1350.10">
    <property type="match status" value="1"/>
</dbReference>
<dbReference type="NCBIfam" id="NF009154">
    <property type="entry name" value="PRK12497.3-3"/>
    <property type="match status" value="1"/>
</dbReference>
<accession>A0A8J3Q8L0</accession>
<dbReference type="CDD" id="cd20736">
    <property type="entry name" value="PoNe_Nuclease"/>
    <property type="match status" value="1"/>
</dbReference>
<comment type="similarity">
    <text evidence="1 2">Belongs to the UPF0102 family.</text>
</comment>
<organism evidence="3 4">
    <name type="scientific">Rhizocola hellebori</name>
    <dbReference type="NCBI Taxonomy" id="1392758"/>
    <lineage>
        <taxon>Bacteria</taxon>
        <taxon>Bacillati</taxon>
        <taxon>Actinomycetota</taxon>
        <taxon>Actinomycetes</taxon>
        <taxon>Micromonosporales</taxon>
        <taxon>Micromonosporaceae</taxon>
        <taxon>Rhizocola</taxon>
    </lineage>
</organism>
<dbReference type="Proteomes" id="UP000612899">
    <property type="component" value="Unassembled WGS sequence"/>
</dbReference>
<sequence length="119" mass="13079">MTKTRQALGQWGEKVAASYLVSQGLVLLDRNWRTAAGEIDIIAKEGDSLVFCEVKTRRGKAFGEAAEAVTAQKSIRLRSLALQWLALSGIRPRQIRFDVVSVLISGGQAPQVDHLRDAF</sequence>
<dbReference type="EMBL" id="BONY01000023">
    <property type="protein sequence ID" value="GIH06044.1"/>
    <property type="molecule type" value="Genomic_DNA"/>
</dbReference>
<protein>
    <recommendedName>
        <fullName evidence="2">UPF0102 protein Rhe02_41110</fullName>
    </recommendedName>
</protein>
<gene>
    <name evidence="3" type="ORF">Rhe02_41110</name>
</gene>
<evidence type="ECO:0000313" key="3">
    <source>
        <dbReference type="EMBL" id="GIH06044.1"/>
    </source>
</evidence>
<dbReference type="PANTHER" id="PTHR34039:SF1">
    <property type="entry name" value="UPF0102 PROTEIN YRAN"/>
    <property type="match status" value="1"/>
</dbReference>
<dbReference type="PANTHER" id="PTHR34039">
    <property type="entry name" value="UPF0102 PROTEIN YRAN"/>
    <property type="match status" value="1"/>
</dbReference>
<dbReference type="AlphaFoldDB" id="A0A8J3Q8L0"/>
<dbReference type="NCBIfam" id="NF009150">
    <property type="entry name" value="PRK12497.1-3"/>
    <property type="match status" value="1"/>
</dbReference>
<dbReference type="RefSeq" id="WP_203909864.1">
    <property type="nucleotide sequence ID" value="NZ_BONY01000023.1"/>
</dbReference>
<proteinExistence type="inferred from homology"/>
<name>A0A8J3Q8L0_9ACTN</name>
<dbReference type="NCBIfam" id="TIGR00252">
    <property type="entry name" value="YraN family protein"/>
    <property type="match status" value="1"/>
</dbReference>
<keyword evidence="4" id="KW-1185">Reference proteome</keyword>
<dbReference type="InterPro" id="IPR003509">
    <property type="entry name" value="UPF0102_YraN-like"/>
</dbReference>
<dbReference type="SUPFAM" id="SSF52980">
    <property type="entry name" value="Restriction endonuclease-like"/>
    <property type="match status" value="1"/>
</dbReference>
<reference evidence="3" key="1">
    <citation type="submission" date="2021-01" db="EMBL/GenBank/DDBJ databases">
        <title>Whole genome shotgun sequence of Rhizocola hellebori NBRC 109834.</title>
        <authorList>
            <person name="Komaki H."/>
            <person name="Tamura T."/>
        </authorList>
    </citation>
    <scope>NUCLEOTIDE SEQUENCE</scope>
    <source>
        <strain evidence="3">NBRC 109834</strain>
    </source>
</reference>
<evidence type="ECO:0000313" key="4">
    <source>
        <dbReference type="Proteomes" id="UP000612899"/>
    </source>
</evidence>
<dbReference type="InterPro" id="IPR011335">
    <property type="entry name" value="Restrct_endonuc-II-like"/>
</dbReference>
<dbReference type="InterPro" id="IPR011856">
    <property type="entry name" value="tRNA_endonuc-like_dom_sf"/>
</dbReference>
<dbReference type="GO" id="GO:0003676">
    <property type="term" value="F:nucleic acid binding"/>
    <property type="evidence" value="ECO:0007669"/>
    <property type="project" value="InterPro"/>
</dbReference>
<evidence type="ECO:0000256" key="1">
    <source>
        <dbReference type="ARBA" id="ARBA00006738"/>
    </source>
</evidence>
<dbReference type="Pfam" id="PF02021">
    <property type="entry name" value="UPF0102"/>
    <property type="match status" value="1"/>
</dbReference>
<comment type="caution">
    <text evidence="3">The sequence shown here is derived from an EMBL/GenBank/DDBJ whole genome shotgun (WGS) entry which is preliminary data.</text>
</comment>